<dbReference type="RefSeq" id="WP_229533329.1">
    <property type="nucleotide sequence ID" value="NZ_JAJHJB010000001.1"/>
</dbReference>
<accession>A0ABS8HLD8</accession>
<keyword evidence="2" id="KW-1185">Reference proteome</keyword>
<protein>
    <submittedName>
        <fullName evidence="1">Uncharacterized protein</fullName>
    </submittedName>
</protein>
<name>A0ABS8HLD8_9FIRM</name>
<comment type="caution">
    <text evidence="1">The sequence shown here is derived from an EMBL/GenBank/DDBJ whole genome shotgun (WGS) entry which is preliminary data.</text>
</comment>
<reference evidence="1" key="1">
    <citation type="submission" date="2021-11" db="EMBL/GenBank/DDBJ databases">
        <title>Description of a new species Pelosinus isolated from the bottom sediments of Lake Baikal.</title>
        <authorList>
            <person name="Zakharyuk A."/>
        </authorList>
    </citation>
    <scope>NUCLEOTIDE SEQUENCE</scope>
    <source>
        <strain evidence="1">Bkl1</strain>
    </source>
</reference>
<sequence>MLNSIKSMKPDDRNAEIRVAGAHPISTTIMLLKIITAYDSQTKKDKELLQFAHDMAVAIESKDPVTIINKFQVIKRQRPLTNDEIAALVALKNKRKQNEVIKCAISILLGEDDAAKKMLTELPEEDRKGITNYPIYRLLANDTVLP</sequence>
<organism evidence="1 2">
    <name type="scientific">Pelosinus baikalensis</name>
    <dbReference type="NCBI Taxonomy" id="2892015"/>
    <lineage>
        <taxon>Bacteria</taxon>
        <taxon>Bacillati</taxon>
        <taxon>Bacillota</taxon>
        <taxon>Negativicutes</taxon>
        <taxon>Selenomonadales</taxon>
        <taxon>Sporomusaceae</taxon>
        <taxon>Pelosinus</taxon>
    </lineage>
</organism>
<dbReference type="Proteomes" id="UP001165492">
    <property type="component" value="Unassembled WGS sequence"/>
</dbReference>
<evidence type="ECO:0000313" key="2">
    <source>
        <dbReference type="Proteomes" id="UP001165492"/>
    </source>
</evidence>
<proteinExistence type="predicted"/>
<dbReference type="EMBL" id="JAJHJB010000001">
    <property type="protein sequence ID" value="MCC5463782.1"/>
    <property type="molecule type" value="Genomic_DNA"/>
</dbReference>
<gene>
    <name evidence="1" type="ORF">LMF89_00215</name>
</gene>
<evidence type="ECO:0000313" key="1">
    <source>
        <dbReference type="EMBL" id="MCC5463782.1"/>
    </source>
</evidence>